<keyword evidence="2" id="KW-0812">Transmembrane</keyword>
<feature type="transmembrane region" description="Helical" evidence="2">
    <location>
        <begin position="41"/>
        <end position="59"/>
    </location>
</feature>
<dbReference type="EMBL" id="BIFH01000054">
    <property type="protein sequence ID" value="GCE01894.1"/>
    <property type="molecule type" value="Genomic_DNA"/>
</dbReference>
<keyword evidence="2" id="KW-1133">Transmembrane helix</keyword>
<sequence length="211" mass="21513">MSVTAPVPRPPSSNSSNSSNSSKPDRRLWPRPTRGSHGLRATLVVAVVMVVLIAVPYLLNRSVVGAAPVRAGQVVTLGTFRYQPALGWQVDRGASQADLVSVLVKGATTYRLTPLGRQSSTAGAFRAAARRYAATGRGRVGGDPAAVTTARGLTGLVAPITGHTVAGTLTVLVAGGQGLGVSLTARHTAPLTAAIADDVVTMLDSVEVAAS</sequence>
<feature type="compositionally biased region" description="Low complexity" evidence="1">
    <location>
        <begin position="12"/>
        <end position="22"/>
    </location>
</feature>
<accession>A0A401Z4X2</accession>
<feature type="region of interest" description="Disordered" evidence="1">
    <location>
        <begin position="1"/>
        <end position="34"/>
    </location>
</feature>
<gene>
    <name evidence="3" type="ORF">EHYA_09668</name>
</gene>
<protein>
    <submittedName>
        <fullName evidence="3">Uncharacterized protein</fullName>
    </submittedName>
</protein>
<keyword evidence="4" id="KW-1185">Reference proteome</keyword>
<organism evidence="3 4">
    <name type="scientific">Embleya hyalina</name>
    <dbReference type="NCBI Taxonomy" id="516124"/>
    <lineage>
        <taxon>Bacteria</taxon>
        <taxon>Bacillati</taxon>
        <taxon>Actinomycetota</taxon>
        <taxon>Actinomycetes</taxon>
        <taxon>Kitasatosporales</taxon>
        <taxon>Streptomycetaceae</taxon>
        <taxon>Embleya</taxon>
    </lineage>
</organism>
<comment type="caution">
    <text evidence="3">The sequence shown here is derived from an EMBL/GenBank/DDBJ whole genome shotgun (WGS) entry which is preliminary data.</text>
</comment>
<evidence type="ECO:0000256" key="2">
    <source>
        <dbReference type="SAM" id="Phobius"/>
    </source>
</evidence>
<keyword evidence="2" id="KW-0472">Membrane</keyword>
<dbReference type="RefSeq" id="WP_160161828.1">
    <property type="nucleotide sequence ID" value="NZ_BIFH01000054.1"/>
</dbReference>
<evidence type="ECO:0000313" key="3">
    <source>
        <dbReference type="EMBL" id="GCE01894.1"/>
    </source>
</evidence>
<dbReference type="OrthoDB" id="4350670at2"/>
<dbReference type="AlphaFoldDB" id="A0A401Z4X2"/>
<name>A0A401Z4X2_9ACTN</name>
<evidence type="ECO:0000256" key="1">
    <source>
        <dbReference type="SAM" id="MobiDB-lite"/>
    </source>
</evidence>
<reference evidence="3 4" key="1">
    <citation type="submission" date="2018-12" db="EMBL/GenBank/DDBJ databases">
        <title>Draft genome sequence of Embleya hyalina NBRC 13850T.</title>
        <authorList>
            <person name="Komaki H."/>
            <person name="Hosoyama A."/>
            <person name="Kimura A."/>
            <person name="Ichikawa N."/>
            <person name="Tamura T."/>
        </authorList>
    </citation>
    <scope>NUCLEOTIDE SEQUENCE [LARGE SCALE GENOMIC DNA]</scope>
    <source>
        <strain evidence="3 4">NBRC 13850</strain>
    </source>
</reference>
<proteinExistence type="predicted"/>
<evidence type="ECO:0000313" key="4">
    <source>
        <dbReference type="Proteomes" id="UP000286931"/>
    </source>
</evidence>
<dbReference type="Proteomes" id="UP000286931">
    <property type="component" value="Unassembled WGS sequence"/>
</dbReference>